<evidence type="ECO:0000313" key="1">
    <source>
        <dbReference type="EMBL" id="RZI31268.1"/>
    </source>
</evidence>
<name>A0A4Q7D0D1_9PSED</name>
<sequence>MQTIAFAVPLSSDKKERFLNFAKLIRDERNAEFRAFLGRMETTEEHWFLQQFGEMQLFICYLASPDLKAAFEKLAVSQHPFDKWIKQENKEIFGMDFESPSEDPMPEVLLQCRLNPVHSFSW</sequence>
<protein>
    <submittedName>
        <fullName evidence="1">Uncharacterized protein</fullName>
    </submittedName>
</protein>
<dbReference type="Proteomes" id="UP000293369">
    <property type="component" value="Unassembled WGS sequence"/>
</dbReference>
<dbReference type="AlphaFoldDB" id="A0A4Q7D0D1"/>
<organism evidence="1 2">
    <name type="scientific">Pseudomonas orientalis</name>
    <dbReference type="NCBI Taxonomy" id="76758"/>
    <lineage>
        <taxon>Bacteria</taxon>
        <taxon>Pseudomonadati</taxon>
        <taxon>Pseudomonadota</taxon>
        <taxon>Gammaproteobacteria</taxon>
        <taxon>Pseudomonadales</taxon>
        <taxon>Pseudomonadaceae</taxon>
        <taxon>Pseudomonas</taxon>
    </lineage>
</organism>
<comment type="caution">
    <text evidence="1">The sequence shown here is derived from an EMBL/GenBank/DDBJ whole genome shotgun (WGS) entry which is preliminary data.</text>
</comment>
<dbReference type="RefSeq" id="WP_065893358.1">
    <property type="nucleotide sequence ID" value="NZ_SGFE01000022.1"/>
</dbReference>
<accession>A0A4Q7D0D1</accession>
<dbReference type="EMBL" id="SGFE01000022">
    <property type="protein sequence ID" value="RZI31268.1"/>
    <property type="molecule type" value="Genomic_DNA"/>
</dbReference>
<gene>
    <name evidence="1" type="ORF">EUX57_12740</name>
</gene>
<reference evidence="1 2" key="1">
    <citation type="submission" date="2019-02" db="EMBL/GenBank/DDBJ databases">
        <title>Pseudomonas spp from wheat grain.</title>
        <authorList>
            <person name="Cho G.-S."/>
            <person name="Franz C.M.A.P."/>
        </authorList>
    </citation>
    <scope>NUCLEOTIDE SEQUENCE [LARGE SCALE GENOMIC DNA]</scope>
    <source>
        <strain evidence="1 2">133NRW</strain>
    </source>
</reference>
<evidence type="ECO:0000313" key="2">
    <source>
        <dbReference type="Proteomes" id="UP000293369"/>
    </source>
</evidence>
<proteinExistence type="predicted"/>